<comment type="caution">
    <text evidence="2">The sequence shown here is derived from an EMBL/GenBank/DDBJ whole genome shotgun (WGS) entry which is preliminary data.</text>
</comment>
<reference evidence="2" key="1">
    <citation type="submission" date="2021-09" db="EMBL/GenBank/DDBJ databases">
        <title>A high-quality genome of the endoparasitic fungus Hirsutella rhossiliensis with a comparison of Hirsutella genomes reveals transposable elements contributing to genome size variation.</title>
        <authorList>
            <person name="Lin R."/>
            <person name="Jiao Y."/>
            <person name="Sun X."/>
            <person name="Ling J."/>
            <person name="Xie B."/>
            <person name="Cheng X."/>
        </authorList>
    </citation>
    <scope>NUCLEOTIDE SEQUENCE</scope>
    <source>
        <strain evidence="2">HR02</strain>
    </source>
</reference>
<evidence type="ECO:0000313" key="2">
    <source>
        <dbReference type="EMBL" id="KAH0966633.1"/>
    </source>
</evidence>
<dbReference type="AlphaFoldDB" id="A0A9P8SKQ0"/>
<dbReference type="RefSeq" id="XP_044724146.1">
    <property type="nucleotide sequence ID" value="XM_044860513.1"/>
</dbReference>
<keyword evidence="3" id="KW-1185">Reference proteome</keyword>
<proteinExistence type="predicted"/>
<dbReference type="Proteomes" id="UP000824596">
    <property type="component" value="Unassembled WGS sequence"/>
</dbReference>
<feature type="region of interest" description="Disordered" evidence="1">
    <location>
        <begin position="1"/>
        <end position="80"/>
    </location>
</feature>
<dbReference type="EMBL" id="JAIZPD010000002">
    <property type="protein sequence ID" value="KAH0966633.1"/>
    <property type="molecule type" value="Genomic_DNA"/>
</dbReference>
<feature type="region of interest" description="Disordered" evidence="1">
    <location>
        <begin position="299"/>
        <end position="330"/>
    </location>
</feature>
<organism evidence="2 3">
    <name type="scientific">Hirsutella rhossiliensis</name>
    <dbReference type="NCBI Taxonomy" id="111463"/>
    <lineage>
        <taxon>Eukaryota</taxon>
        <taxon>Fungi</taxon>
        <taxon>Dikarya</taxon>
        <taxon>Ascomycota</taxon>
        <taxon>Pezizomycotina</taxon>
        <taxon>Sordariomycetes</taxon>
        <taxon>Hypocreomycetidae</taxon>
        <taxon>Hypocreales</taxon>
        <taxon>Ophiocordycipitaceae</taxon>
        <taxon>Hirsutella</taxon>
    </lineage>
</organism>
<gene>
    <name evidence="2" type="ORF">HRG_02042</name>
</gene>
<protein>
    <submittedName>
        <fullName evidence="2">Uncharacterized protein</fullName>
    </submittedName>
</protein>
<evidence type="ECO:0000256" key="1">
    <source>
        <dbReference type="SAM" id="MobiDB-lite"/>
    </source>
</evidence>
<accession>A0A9P8SKQ0</accession>
<name>A0A9P8SKQ0_9HYPO</name>
<evidence type="ECO:0000313" key="3">
    <source>
        <dbReference type="Proteomes" id="UP000824596"/>
    </source>
</evidence>
<dbReference type="GeneID" id="68351171"/>
<dbReference type="OrthoDB" id="5332316at2759"/>
<sequence>MLPSRAPATLRSTAPLTACRIPRRPLSLTPWRQQHRHQRNGNGHDEAEAPDAQLGKRTRPQLDVSEPAVRDAFSQDDAVSLTQPSALGQALADLAKKDDDGDSKDPRTMLILHGLSPNLKPSDFYRLGSDCDSSWQRVIRKVQQQRDRHTLEPLGCYHVSFASAAPAVAYCDTILRLHRLSRHKLLSPTGLWESCVPPFLRSPAGAHPAAELAGFTLVPASRPAFTVERKRVQTKKSWSAQLLARLAPLAAPSHRPPAVLLHVYPPTLDARVLSRFIDVDGAARGCPWRVSKLQHLEAAHDESASLVPRRTSPGATLEKQKSRGSGTSKH</sequence>